<dbReference type="InterPro" id="IPR009339">
    <property type="entry name" value="DUF998"/>
</dbReference>
<keyword evidence="1" id="KW-0472">Membrane</keyword>
<gene>
    <name evidence="2" type="ORF">OXIME_000496</name>
</gene>
<dbReference type="AlphaFoldDB" id="A0AAX4NEN9"/>
<organism evidence="2 3">
    <name type="scientific">Oxyplasma meridianum</name>
    <dbReference type="NCBI Taxonomy" id="3073602"/>
    <lineage>
        <taxon>Archaea</taxon>
        <taxon>Methanobacteriati</taxon>
        <taxon>Thermoplasmatota</taxon>
        <taxon>Thermoplasmata</taxon>
        <taxon>Thermoplasmatales</taxon>
        <taxon>Thermoplasmataceae</taxon>
        <taxon>Oxyplasma</taxon>
    </lineage>
</organism>
<accession>A0AAX4NEN9</accession>
<feature type="transmembrane region" description="Helical" evidence="1">
    <location>
        <begin position="9"/>
        <end position="34"/>
    </location>
</feature>
<protein>
    <submittedName>
        <fullName evidence="2">DUF998 domain-containing protein</fullName>
    </submittedName>
</protein>
<feature type="transmembrane region" description="Helical" evidence="1">
    <location>
        <begin position="122"/>
        <end position="142"/>
    </location>
</feature>
<proteinExistence type="predicted"/>
<feature type="transmembrane region" description="Helical" evidence="1">
    <location>
        <begin position="61"/>
        <end position="83"/>
    </location>
</feature>
<dbReference type="EMBL" id="CP133772">
    <property type="protein sequence ID" value="WYX99950.1"/>
    <property type="molecule type" value="Genomic_DNA"/>
</dbReference>
<feature type="transmembrane region" description="Helical" evidence="1">
    <location>
        <begin position="149"/>
        <end position="169"/>
    </location>
</feature>
<dbReference type="KEGG" id="omr:OXIME_000496"/>
<dbReference type="PANTHER" id="PTHR42241:SF2">
    <property type="entry name" value="HYPOTHETICAL MEMBRANE PROTEIN, CONSERVED, DUF998 FAMILY"/>
    <property type="match status" value="1"/>
</dbReference>
<evidence type="ECO:0000313" key="2">
    <source>
        <dbReference type="EMBL" id="WYX99950.1"/>
    </source>
</evidence>
<keyword evidence="1" id="KW-0812">Transmembrane</keyword>
<feature type="transmembrane region" description="Helical" evidence="1">
    <location>
        <begin position="175"/>
        <end position="193"/>
    </location>
</feature>
<feature type="transmembrane region" description="Helical" evidence="1">
    <location>
        <begin position="90"/>
        <end position="110"/>
    </location>
</feature>
<dbReference type="GeneID" id="95967223"/>
<dbReference type="PANTHER" id="PTHR42241">
    <property type="entry name" value="HYPOTHETICAL MEMBRANE PROTEIN, CONSERVED, DUF998 FAMILY"/>
    <property type="match status" value="1"/>
</dbReference>
<dbReference type="RefSeq" id="WP_393971908.1">
    <property type="nucleotide sequence ID" value="NZ_CP133772.1"/>
</dbReference>
<evidence type="ECO:0000256" key="1">
    <source>
        <dbReference type="SAM" id="Phobius"/>
    </source>
</evidence>
<dbReference type="Proteomes" id="UP001451606">
    <property type="component" value="Chromosome"/>
</dbReference>
<reference evidence="2 3" key="1">
    <citation type="submission" date="2023-09" db="EMBL/GenBank/DDBJ databases">
        <authorList>
            <person name="Golyshina O.V."/>
            <person name="Lunev E.A."/>
            <person name="Bargiela R."/>
            <person name="Gaines M.C."/>
            <person name="Daum B."/>
            <person name="Bale N.J."/>
            <person name="Koenen M."/>
            <person name="Sinninghe Damst J.S."/>
            <person name="Yakimov M."/>
            <person name="Golyshin P.N."/>
        </authorList>
    </citation>
    <scope>NUCLEOTIDE SEQUENCE [LARGE SCALE GENOMIC DNA]</scope>
    <source>
        <strain evidence="2 3">M1</strain>
    </source>
</reference>
<evidence type="ECO:0000313" key="3">
    <source>
        <dbReference type="Proteomes" id="UP001451606"/>
    </source>
</evidence>
<sequence length="219" mass="23859">MDMVRKLPIAYIGIAAMTAAWLTIFLAAALNPWFRFTGNALSDLGGGNLSMNGHPAPTDPFVYNVGLMIAGVLIALFSVSVILRSRNSVEIIGASYFMISGLFLALIGIYHEGTYPHDFVSIWFFILSSISYVAIAISFIIGKFRITGIILSLLLVLSWIAFAVVPWGSVAEDEMFGVAVIDVFVILHILTFRRNTGKRISGRVIPLMGIQKNGSNVLT</sequence>
<keyword evidence="1" id="KW-1133">Transmembrane helix</keyword>
<dbReference type="Pfam" id="PF06197">
    <property type="entry name" value="DUF998"/>
    <property type="match status" value="1"/>
</dbReference>
<name>A0AAX4NEN9_9ARCH</name>
<keyword evidence="3" id="KW-1185">Reference proteome</keyword>